<accession>M8AYT6</accession>
<dbReference type="PANTHER" id="PTHR31197:SF8">
    <property type="entry name" value="OS02G0566500 PROTEIN"/>
    <property type="match status" value="1"/>
</dbReference>
<proteinExistence type="predicted"/>
<name>M8AYT6_AEGTA</name>
<dbReference type="InterPro" id="IPR012866">
    <property type="entry name" value="DUF1644"/>
</dbReference>
<evidence type="ECO:0000313" key="1">
    <source>
        <dbReference type="EnsemblPlants" id="EMT06840"/>
    </source>
</evidence>
<sequence>MARFPRARNLPARRGRSSSSDARSSCWKTKEADEQSDLPLACEKREWKGATCPVCLEHPHDAVLLLCTSHHKGCRPYMCGTNYHHSNCLEHFKEAYAKEKLALSDSAESALNLPFSPNTEPANKHPSTMELACPLCRGDVKGWTVVEPARQYLNRKKRACVHDACSFVGSYRELCKHVNSKHPSAKPREVDPALASEWKKFECERERQDAISTIRASNPGAVIMGDYVLELNGGSNNSMFADGDEFDLEERLNFFTSMDRTLNERIDFYESSEGSLDESIDFLASLFGRGRRIASGDSHSRAYRRHRERPRRNHLGISVDSSDIQQAVMGDPWFSEVHQVLPFSLCFVAETAATENADLLYGSFVLAIAVAYYQPVIVAESINLACLFLAEIGILDDAERDSVHWSWSCSYRV</sequence>
<organism evidence="1">
    <name type="scientific">Aegilops tauschii</name>
    <name type="common">Tausch's goatgrass</name>
    <name type="synonym">Aegilops squarrosa</name>
    <dbReference type="NCBI Taxonomy" id="37682"/>
    <lineage>
        <taxon>Eukaryota</taxon>
        <taxon>Viridiplantae</taxon>
        <taxon>Streptophyta</taxon>
        <taxon>Embryophyta</taxon>
        <taxon>Tracheophyta</taxon>
        <taxon>Spermatophyta</taxon>
        <taxon>Magnoliopsida</taxon>
        <taxon>Liliopsida</taxon>
        <taxon>Poales</taxon>
        <taxon>Poaceae</taxon>
        <taxon>BOP clade</taxon>
        <taxon>Pooideae</taxon>
        <taxon>Triticodae</taxon>
        <taxon>Triticeae</taxon>
        <taxon>Triticinae</taxon>
        <taxon>Aegilops</taxon>
    </lineage>
</organism>
<dbReference type="AlphaFoldDB" id="M8AYT6"/>
<dbReference type="PANTHER" id="PTHR31197">
    <property type="entry name" value="OS01G0612600 PROTEIN"/>
    <property type="match status" value="1"/>
</dbReference>
<dbReference type="EnsemblPlants" id="EMT06840">
    <property type="protein sequence ID" value="EMT06840"/>
    <property type="gene ID" value="F775_30649"/>
</dbReference>
<reference evidence="1" key="1">
    <citation type="submission" date="2015-06" db="UniProtKB">
        <authorList>
            <consortium name="EnsemblPlants"/>
        </authorList>
    </citation>
    <scope>IDENTIFICATION</scope>
</reference>
<protein>
    <submittedName>
        <fullName evidence="1">Uncharacterized protein</fullName>
    </submittedName>
</protein>
<dbReference type="Pfam" id="PF07800">
    <property type="entry name" value="DUF1644"/>
    <property type="match status" value="1"/>
</dbReference>